<sequence length="73" mass="8701">MTISTIQVKQETKKTLQSMKLHPRETYEEVIERMIEDLNELNEETIREVEEARREIESGKFVTHEQLKKDLGL</sequence>
<evidence type="ECO:0000313" key="3">
    <source>
        <dbReference type="EMBL" id="SJK85561.1"/>
    </source>
</evidence>
<reference evidence="3" key="2">
    <citation type="submission" date="2016-06" db="EMBL/GenBank/DDBJ databases">
        <authorList>
            <person name="Olsen C.W."/>
            <person name="Carey S."/>
            <person name="Hinshaw L."/>
            <person name="Karasin A.I."/>
        </authorList>
    </citation>
    <scope>NUCLEOTIDE SEQUENCE [LARGE SCALE GENOMIC DNA]</scope>
    <source>
        <strain evidence="3">PM4</strain>
    </source>
</reference>
<dbReference type="EMBL" id="LT719092">
    <property type="protein sequence ID" value="SJK85561.1"/>
    <property type="molecule type" value="Genomic_DNA"/>
</dbReference>
<gene>
    <name evidence="3" type="ORF">CPM_1781</name>
    <name evidence="2" type="ORF">CSP5_1843</name>
</gene>
<evidence type="ECO:0000313" key="5">
    <source>
        <dbReference type="Proteomes" id="UP000195607"/>
    </source>
</evidence>
<dbReference type="OrthoDB" id="7794at2157"/>
<evidence type="ECO:0000256" key="1">
    <source>
        <dbReference type="SAM" id="Coils"/>
    </source>
</evidence>
<dbReference type="Proteomes" id="UP000187822">
    <property type="component" value="Chromosome I"/>
</dbReference>
<keyword evidence="4" id="KW-1185">Reference proteome</keyword>
<reference evidence="4" key="3">
    <citation type="submission" date="2016-06" db="EMBL/GenBank/DDBJ databases">
        <authorList>
            <person name="Toshchakov V.S."/>
        </authorList>
    </citation>
    <scope>NUCLEOTIDE SEQUENCE [LARGE SCALE GENOMIC DNA]</scope>
    <source>
        <strain>PM4 (JCM 30641</strain>
        <strain evidence="4">\VKM B-2940)</strain>
    </source>
</reference>
<dbReference type="AlphaFoldDB" id="A0A1N5WI41"/>
<name>A0A1N5WI41_9ARCH</name>
<dbReference type="GeneID" id="41589079"/>
<accession>A0A1N5WI41</accession>
<dbReference type="KEGG" id="cdiv:CPM_1781"/>
<proteinExistence type="predicted"/>
<dbReference type="EMBL" id="LT671858">
    <property type="protein sequence ID" value="SIM84848.1"/>
    <property type="molecule type" value="Genomic_DNA"/>
</dbReference>
<dbReference type="Proteomes" id="UP000195607">
    <property type="component" value="Chromosome I"/>
</dbReference>
<dbReference type="RefSeq" id="WP_077076667.1">
    <property type="nucleotide sequence ID" value="NZ_LT671858.1"/>
</dbReference>
<keyword evidence="1" id="KW-0175">Coiled coil</keyword>
<dbReference type="InterPro" id="IPR055979">
    <property type="entry name" value="DUF7557"/>
</dbReference>
<dbReference type="Pfam" id="PF24434">
    <property type="entry name" value="DUF7557"/>
    <property type="match status" value="1"/>
</dbReference>
<evidence type="ECO:0000313" key="2">
    <source>
        <dbReference type="EMBL" id="SIM84848.1"/>
    </source>
</evidence>
<protein>
    <submittedName>
        <fullName evidence="2">RelB antitoxin</fullName>
    </submittedName>
</protein>
<feature type="coiled-coil region" evidence="1">
    <location>
        <begin position="24"/>
        <end position="55"/>
    </location>
</feature>
<reference evidence="2 5" key="1">
    <citation type="submission" date="2016-04" db="EMBL/GenBank/DDBJ databases">
        <authorList>
            <person name="Evans L.H."/>
            <person name="Alamgir A."/>
            <person name="Owens N."/>
            <person name="Weber N.D."/>
            <person name="Virtaneva K."/>
            <person name="Barbian K."/>
            <person name="Babar A."/>
            <person name="Rosenke K."/>
        </authorList>
    </citation>
    <scope>NUCLEOTIDE SEQUENCE [LARGE SCALE GENOMIC DNA]</scope>
    <source>
        <strain evidence="2">S5</strain>
        <strain evidence="5">S5(T) (JCM 30642 \VKM B-2941)</strain>
    </source>
</reference>
<organism evidence="2 5">
    <name type="scientific">Cuniculiplasma divulgatum</name>
    <dbReference type="NCBI Taxonomy" id="1673428"/>
    <lineage>
        <taxon>Archaea</taxon>
        <taxon>Methanobacteriati</taxon>
        <taxon>Thermoplasmatota</taxon>
        <taxon>Thermoplasmata</taxon>
        <taxon>Thermoplasmatales</taxon>
        <taxon>Cuniculiplasmataceae</taxon>
        <taxon>Cuniculiplasma</taxon>
    </lineage>
</organism>
<evidence type="ECO:0000313" key="4">
    <source>
        <dbReference type="Proteomes" id="UP000187822"/>
    </source>
</evidence>